<protein>
    <submittedName>
        <fullName evidence="1">Uncharacterized protein</fullName>
    </submittedName>
</protein>
<accession>A0A383S5A5</accession>
<gene>
    <name evidence="1" type="ORF">PROPAUS_1092</name>
</gene>
<proteinExistence type="predicted"/>
<keyword evidence="2" id="KW-1185">Reference proteome</keyword>
<dbReference type="EMBL" id="UNQJ01000006">
    <property type="protein sequence ID" value="SYZ33175.1"/>
    <property type="molecule type" value="Genomic_DNA"/>
</dbReference>
<name>A0A383S5A5_9ACTN</name>
<evidence type="ECO:0000313" key="2">
    <source>
        <dbReference type="Proteomes" id="UP000263928"/>
    </source>
</evidence>
<organism evidence="1 2">
    <name type="scientific">Propionibacterium australiense</name>
    <dbReference type="NCBI Taxonomy" id="119981"/>
    <lineage>
        <taxon>Bacteria</taxon>
        <taxon>Bacillati</taxon>
        <taxon>Actinomycetota</taxon>
        <taxon>Actinomycetes</taxon>
        <taxon>Propionibacteriales</taxon>
        <taxon>Propionibacteriaceae</taxon>
        <taxon>Propionibacterium</taxon>
    </lineage>
</organism>
<sequence>LAAAVTPHDHFQHRWPPPQRLVSKSSHHAVAGTALATAASAPLIRFGHTAREDHPVRFESLSNNVQAKAVKTSEGGQIGTAETGRRGNVRHVEVFQMGSVRTSILGRPRLPPLTDAPTNPQPGLHPRLGRATIGSSTPVIKNGCLSLDLVGIHSVSASVESSSASFYVLDMPTVADPLPIYDEVSVEEIERSVPTMDKTCTVIAATHWTGVRREQQPPPDEISGHGTRRAAFKHALKQRFSGGPRHTSNE</sequence>
<evidence type="ECO:0000313" key="1">
    <source>
        <dbReference type="EMBL" id="SYZ33175.1"/>
    </source>
</evidence>
<feature type="non-terminal residue" evidence="1">
    <location>
        <position position="1"/>
    </location>
</feature>
<dbReference type="AlphaFoldDB" id="A0A383S5A5"/>
<reference evidence="2" key="1">
    <citation type="submission" date="2018-08" db="EMBL/GenBank/DDBJ databases">
        <authorList>
            <person name="Hornung B."/>
        </authorList>
    </citation>
    <scope>NUCLEOTIDE SEQUENCE [LARGE SCALE GENOMIC DNA]</scope>
</reference>
<dbReference type="Proteomes" id="UP000263928">
    <property type="component" value="Unassembled WGS sequence"/>
</dbReference>